<evidence type="ECO:0000256" key="6">
    <source>
        <dbReference type="ARBA" id="ARBA00023273"/>
    </source>
</evidence>
<dbReference type="PROSITE" id="PS51336">
    <property type="entry name" value="DM10"/>
    <property type="match status" value="3"/>
</dbReference>
<organism evidence="8">
    <name type="scientific">Neospora caninum (strain Liverpool)</name>
    <dbReference type="NCBI Taxonomy" id="572307"/>
    <lineage>
        <taxon>Eukaryota</taxon>
        <taxon>Sar</taxon>
        <taxon>Alveolata</taxon>
        <taxon>Apicomplexa</taxon>
        <taxon>Conoidasida</taxon>
        <taxon>Coccidia</taxon>
        <taxon>Eucoccidiorida</taxon>
        <taxon>Eimeriorina</taxon>
        <taxon>Sarcocystidae</taxon>
        <taxon>Neospora</taxon>
    </lineage>
</organism>
<dbReference type="AlphaFoldDB" id="A0A0F7UER3"/>
<keyword evidence="5" id="KW-0206">Cytoskeleton</keyword>
<dbReference type="EMBL" id="LN714482">
    <property type="protein sequence ID" value="CEL67105.1"/>
    <property type="molecule type" value="Genomic_DNA"/>
</dbReference>
<evidence type="ECO:0000256" key="4">
    <source>
        <dbReference type="ARBA" id="ARBA00022737"/>
    </source>
</evidence>
<keyword evidence="3" id="KW-0963">Cytoplasm</keyword>
<evidence type="ECO:0000313" key="8">
    <source>
        <dbReference type="EMBL" id="CEL67105.1"/>
    </source>
</evidence>
<evidence type="ECO:0000256" key="5">
    <source>
        <dbReference type="ARBA" id="ARBA00023212"/>
    </source>
</evidence>
<keyword evidence="6" id="KW-0966">Cell projection</keyword>
<sequence length="601" mass="69943">MLNMKASARLYQSQNIAVLFTRRPKNPWRDGSTLPKATTREHFTWEEAPTLKLPASDLMEHKVLRFFCFFKSHVDEDKTQNIRVRKCHLYYYLEDDTVQIEEPQIDNSGLRHGTLIKRHRIQNASDPTVYISPSDLRIGKEITIYGVTLRMADCDEFTRNWYKQSGNEQPPPEEIPQDSFVKMRRLSELHNCKVPMTYDKQYREVMLGGGFVNQDMQQFMEKDRMVCRFFASYDDSLSTIFERRLMVILFYLCDDTIEIREHLPPNSSRPHFPVYFRRRKLPKTKVGPLGPCDPLLKKEDYFQITDFKVGSVMRMLDVDLFIYDADGFTREYFRRELKTELDPAVNVCIELPSPPDPPVPLPTGYGTESDSMTSVKYIVPKQRIEQYKKSNELDGKCLRYLAHLLEPLAPGQKKRLFCIEYHLADEQVAITEIHQRNVGVAGGKFLQKGSYRHEQTHQILRPCDFVMGEEICINRHSFQVIDADQFTRTYMKTGDIGSSQSDLHRILQRLRDSMEERLTTLREMFRTVDQPVAAAGSSVSQCRERLEEAGAIKKAVREIQHMFYQQPRLLNKLAKEFSHMTVGKTVTASQVCEALKSIGVW</sequence>
<evidence type="ECO:0000256" key="3">
    <source>
        <dbReference type="ARBA" id="ARBA00022490"/>
    </source>
</evidence>
<proteinExistence type="predicted"/>
<dbReference type="PANTHER" id="PTHR12086">
    <property type="entry name" value="EF-HAND DOMAIN C-TERMINAL CONTAINING PROTEIN"/>
    <property type="match status" value="1"/>
</dbReference>
<feature type="domain" description="DM10" evidence="7">
    <location>
        <begin position="60"/>
        <end position="166"/>
    </location>
</feature>
<dbReference type="Gene3D" id="2.30.29.170">
    <property type="match status" value="3"/>
</dbReference>
<dbReference type="GO" id="GO:0005929">
    <property type="term" value="C:cilium"/>
    <property type="evidence" value="ECO:0007669"/>
    <property type="project" value="UniProtKB-SubCell"/>
</dbReference>
<evidence type="ECO:0000256" key="1">
    <source>
        <dbReference type="ARBA" id="ARBA00004138"/>
    </source>
</evidence>
<feature type="domain" description="DM10" evidence="7">
    <location>
        <begin position="223"/>
        <end position="337"/>
    </location>
</feature>
<keyword evidence="4" id="KW-0677">Repeat</keyword>
<dbReference type="GO" id="GO:0005856">
    <property type="term" value="C:cytoskeleton"/>
    <property type="evidence" value="ECO:0007669"/>
    <property type="project" value="UniProtKB-SubCell"/>
</dbReference>
<accession>A0A0F7UER3</accession>
<evidence type="ECO:0000259" key="7">
    <source>
        <dbReference type="PROSITE" id="PS51336"/>
    </source>
</evidence>
<reference evidence="8" key="1">
    <citation type="journal article" date="2015" name="PLoS ONE">
        <title>Comprehensive Evaluation of Toxoplasma gondii VEG and Neospora caninum LIV Genomes with Tachyzoite Stage Transcriptome and Proteome Defines Novel Transcript Features.</title>
        <authorList>
            <person name="Ramaprasad A."/>
            <person name="Mourier T."/>
            <person name="Naeem R."/>
            <person name="Malas T.B."/>
            <person name="Moussa E."/>
            <person name="Panigrahi A."/>
            <person name="Vermont S.J."/>
            <person name="Otto T.D."/>
            <person name="Wastling J."/>
            <person name="Pain A."/>
        </authorList>
    </citation>
    <scope>NUCLEOTIDE SEQUENCE</scope>
    <source>
        <strain evidence="8">Liverpool</strain>
    </source>
</reference>
<dbReference type="FunFam" id="2.30.29.170:FF:000004">
    <property type="entry name" value="EF-hand domain containing 2"/>
    <property type="match status" value="1"/>
</dbReference>
<evidence type="ECO:0000256" key="2">
    <source>
        <dbReference type="ARBA" id="ARBA00004245"/>
    </source>
</evidence>
<dbReference type="InterPro" id="IPR006602">
    <property type="entry name" value="DM10_dom"/>
</dbReference>
<dbReference type="SMART" id="SM00676">
    <property type="entry name" value="DM10"/>
    <property type="match status" value="3"/>
</dbReference>
<dbReference type="Pfam" id="PF06565">
    <property type="entry name" value="DM10_dom"/>
    <property type="match status" value="3"/>
</dbReference>
<feature type="domain" description="DM10" evidence="7">
    <location>
        <begin position="394"/>
        <end position="495"/>
    </location>
</feature>
<dbReference type="InterPro" id="IPR040193">
    <property type="entry name" value="EFHC1/EFHC2/EFHB"/>
</dbReference>
<protein>
    <submittedName>
        <fullName evidence="8">CG11048, related</fullName>
    </submittedName>
</protein>
<gene>
    <name evidence="8" type="ORF">BN1204_029070</name>
</gene>
<name>A0A0F7UER3_NEOCL</name>
<comment type="subcellular location">
    <subcellularLocation>
        <location evidence="1">Cell projection</location>
        <location evidence="1">Cilium</location>
    </subcellularLocation>
    <subcellularLocation>
        <location evidence="2">Cytoplasm</location>
        <location evidence="2">Cytoskeleton</location>
    </subcellularLocation>
</comment>